<dbReference type="InterPro" id="IPR001867">
    <property type="entry name" value="OmpR/PhoB-type_DNA-bd"/>
</dbReference>
<proteinExistence type="inferred from homology"/>
<accession>A0A1G6GFF1</accession>
<evidence type="ECO:0000313" key="9">
    <source>
        <dbReference type="Proteomes" id="UP000199086"/>
    </source>
</evidence>
<feature type="domain" description="OmpR/PhoB-type" evidence="7">
    <location>
        <begin position="7"/>
        <end position="118"/>
    </location>
</feature>
<dbReference type="Gene3D" id="1.10.10.10">
    <property type="entry name" value="Winged helix-like DNA-binding domain superfamily/Winged helix DNA-binding domain"/>
    <property type="match status" value="1"/>
</dbReference>
<dbReference type="InterPro" id="IPR011990">
    <property type="entry name" value="TPR-like_helical_dom_sf"/>
</dbReference>
<evidence type="ECO:0000259" key="7">
    <source>
        <dbReference type="PROSITE" id="PS51755"/>
    </source>
</evidence>
<feature type="compositionally biased region" description="Low complexity" evidence="6">
    <location>
        <begin position="349"/>
        <end position="361"/>
    </location>
</feature>
<organism evidence="8 9">
    <name type="scientific">Raineyella antarctica</name>
    <dbReference type="NCBI Taxonomy" id="1577474"/>
    <lineage>
        <taxon>Bacteria</taxon>
        <taxon>Bacillati</taxon>
        <taxon>Actinomycetota</taxon>
        <taxon>Actinomycetes</taxon>
        <taxon>Propionibacteriales</taxon>
        <taxon>Propionibacteriaceae</taxon>
        <taxon>Raineyella</taxon>
    </lineage>
</organism>
<dbReference type="Pfam" id="PF00486">
    <property type="entry name" value="Trans_reg_C"/>
    <property type="match status" value="1"/>
</dbReference>
<feature type="compositionally biased region" description="Basic and acidic residues" evidence="6">
    <location>
        <begin position="292"/>
        <end position="302"/>
    </location>
</feature>
<dbReference type="InterPro" id="IPR016032">
    <property type="entry name" value="Sig_transdc_resp-reg_C-effctor"/>
</dbReference>
<feature type="region of interest" description="Disordered" evidence="6">
    <location>
        <begin position="292"/>
        <end position="392"/>
    </location>
</feature>
<sequence length="1222" mass="129286">MGGDQLSSVTSSGSTSGSTGLPRVAVLGPTRLTVAGRDVRLGAPKHRILLATLALAGGVPLSADRLQAALWGEHPPAGATNTLQGYVAELRRLLEPQRLPRTEAQVLRRTHTGYVLDLPPGHIDADVAARLVASTAHAAALVADPNRPDARPSDAPVLDEAIDRLREALALWQGRPYDDLGDAPIAVAERARLEELRTTAAERVAMLQLALGEDRDCLAGLEALAAHNPLHEHVWLLRALALARSGRQADALGVLRQLRRTLRRDLGLEPCADVRDLEQDILRQDLGLYRRDSAPQSRRSDVSRQAPYAAHGASPVAVGRRTPPPPAPAPPPAPPVSGRMANGPTGQYGPTPASARPAPGGRATGHDLPSPHAPAGRTQNEPPAVPNLPLDVTPRHRLRPTLVGRDREYAELVALLDEAGRGIPRCAAIVGEPGMGKTRLVAELLAEATSRGFCTAVGAGLEEAGAPPLWPLQRPMEQLHACCGVPVPDLAAGIRAEEHPHAAQFRLWEDIAATVRAAARVRPVLLVLEDMHWADASTLRALGHLVSALGGDRLAVVLTGRGNPTATLVESGLPGALARAGYSRIDLHGLDTDAVAALVTELAGTTPDRAAAEELMQRTGGSPLYVAELARAGSGPAEAIPGGLRQIVAARVGALPAATVRALHAASVVGKDFSTDMLASVLGESEAAVVTALDPAVDDGLVGAGDGESFAFSHEVIREALLAALPRAERSTWHAAIARTLQGGPGLRDHKRRSALAYHWRRAGAPFAPQAWRAAVRAADVAHEVFAIEEEADLLAEAVEAQRRDPEVPLPARHALLLRWSEACRLAGRSEQADQALDEALALAVAADDLHLMCRAATAGTTGSVWHGQAYRSANRGRLAALEKLLERLPDQDAPERTRVLVALALESYYVAVPERIDALVEAALAMAERIGDAELLTSVRLAAMNARWRADTAPWRLAQARRVLAAARTADDPPLLALALAFTAVFEAENGHLDRMTALLPQVADVAGRHHVWSVLPVVELLRAPWLAMAGNHSGARAALARAESLVSTFRLQQMYNGLSATRMILDMWSGDRAALVSQLAALDDLPYLPPGSTVAAMWLRVGETERARATHELRGVELGAATYLGTFNTSLAAEVALGLGLPSLGREAYAWLVPYAGRPASAGSAMHLGPIDCFLACAAAAAGDDVLASTHADQAERLCEAWGIPLVADWFGGLRERHGF</sequence>
<dbReference type="AlphaFoldDB" id="A0A1G6GFF1"/>
<evidence type="ECO:0000256" key="4">
    <source>
        <dbReference type="ARBA" id="ARBA00023163"/>
    </source>
</evidence>
<keyword evidence="9" id="KW-1185">Reference proteome</keyword>
<dbReference type="Pfam" id="PF03704">
    <property type="entry name" value="BTAD"/>
    <property type="match status" value="1"/>
</dbReference>
<protein>
    <submittedName>
        <fullName evidence="8">Predicted ATPase</fullName>
    </submittedName>
</protein>
<dbReference type="GO" id="GO:0000160">
    <property type="term" value="P:phosphorelay signal transduction system"/>
    <property type="evidence" value="ECO:0007669"/>
    <property type="project" value="InterPro"/>
</dbReference>
<evidence type="ECO:0000313" key="8">
    <source>
        <dbReference type="EMBL" id="SDB80738.1"/>
    </source>
</evidence>
<dbReference type="Gene3D" id="3.40.50.300">
    <property type="entry name" value="P-loop containing nucleotide triphosphate hydrolases"/>
    <property type="match status" value="1"/>
</dbReference>
<dbReference type="InterPro" id="IPR027417">
    <property type="entry name" value="P-loop_NTPase"/>
</dbReference>
<evidence type="ECO:0000256" key="3">
    <source>
        <dbReference type="ARBA" id="ARBA00023125"/>
    </source>
</evidence>
<dbReference type="Proteomes" id="UP000199086">
    <property type="component" value="Unassembled WGS sequence"/>
</dbReference>
<dbReference type="InterPro" id="IPR051677">
    <property type="entry name" value="AfsR-DnrI-RedD_regulator"/>
</dbReference>
<dbReference type="SUPFAM" id="SSF46894">
    <property type="entry name" value="C-terminal effector domain of the bipartite response regulators"/>
    <property type="match status" value="1"/>
</dbReference>
<dbReference type="SUPFAM" id="SSF48452">
    <property type="entry name" value="TPR-like"/>
    <property type="match status" value="1"/>
</dbReference>
<dbReference type="PROSITE" id="PS51755">
    <property type="entry name" value="OMPR_PHOB"/>
    <property type="match status" value="1"/>
</dbReference>
<feature type="DNA-binding region" description="OmpR/PhoB-type" evidence="5">
    <location>
        <begin position="7"/>
        <end position="118"/>
    </location>
</feature>
<dbReference type="Gene3D" id="1.25.40.10">
    <property type="entry name" value="Tetratricopeptide repeat domain"/>
    <property type="match status" value="1"/>
</dbReference>
<name>A0A1G6GFF1_9ACTN</name>
<comment type="similarity">
    <text evidence="1">Belongs to the AfsR/DnrI/RedD regulatory family.</text>
</comment>
<feature type="compositionally biased region" description="Low complexity" evidence="6">
    <location>
        <begin position="7"/>
        <end position="20"/>
    </location>
</feature>
<dbReference type="CDD" id="cd15831">
    <property type="entry name" value="BTAD"/>
    <property type="match status" value="1"/>
</dbReference>
<reference evidence="8 9" key="1">
    <citation type="submission" date="2016-06" db="EMBL/GenBank/DDBJ databases">
        <authorList>
            <person name="Olsen C.W."/>
            <person name="Carey S."/>
            <person name="Hinshaw L."/>
            <person name="Karasin A.I."/>
        </authorList>
    </citation>
    <scope>NUCLEOTIDE SEQUENCE [LARGE SCALE GENOMIC DNA]</scope>
    <source>
        <strain evidence="8 9">LZ-22</strain>
    </source>
</reference>
<dbReference type="Pfam" id="PF13191">
    <property type="entry name" value="AAA_16"/>
    <property type="match status" value="1"/>
</dbReference>
<keyword evidence="4" id="KW-0804">Transcription</keyword>
<dbReference type="PANTHER" id="PTHR35807">
    <property type="entry name" value="TRANSCRIPTIONAL REGULATOR REDD-RELATED"/>
    <property type="match status" value="1"/>
</dbReference>
<evidence type="ECO:0000256" key="2">
    <source>
        <dbReference type="ARBA" id="ARBA00023015"/>
    </source>
</evidence>
<feature type="region of interest" description="Disordered" evidence="6">
    <location>
        <begin position="1"/>
        <end position="23"/>
    </location>
</feature>
<dbReference type="GO" id="GO:0003677">
    <property type="term" value="F:DNA binding"/>
    <property type="evidence" value="ECO:0007669"/>
    <property type="project" value="UniProtKB-UniRule"/>
</dbReference>
<dbReference type="EMBL" id="FMYF01000003">
    <property type="protein sequence ID" value="SDB80738.1"/>
    <property type="molecule type" value="Genomic_DNA"/>
</dbReference>
<evidence type="ECO:0000256" key="6">
    <source>
        <dbReference type="SAM" id="MobiDB-lite"/>
    </source>
</evidence>
<dbReference type="OrthoDB" id="5476461at2"/>
<dbReference type="SUPFAM" id="SSF52540">
    <property type="entry name" value="P-loop containing nucleoside triphosphate hydrolases"/>
    <property type="match status" value="1"/>
</dbReference>
<keyword evidence="2" id="KW-0805">Transcription regulation</keyword>
<keyword evidence="3 5" id="KW-0238">DNA-binding</keyword>
<dbReference type="InterPro" id="IPR041664">
    <property type="entry name" value="AAA_16"/>
</dbReference>
<dbReference type="InterPro" id="IPR005158">
    <property type="entry name" value="BTAD"/>
</dbReference>
<dbReference type="SMART" id="SM01043">
    <property type="entry name" value="BTAD"/>
    <property type="match status" value="1"/>
</dbReference>
<gene>
    <name evidence="8" type="ORF">GA0111570_10357</name>
</gene>
<dbReference type="SMART" id="SM00862">
    <property type="entry name" value="Trans_reg_C"/>
    <property type="match status" value="1"/>
</dbReference>
<evidence type="ECO:0000256" key="5">
    <source>
        <dbReference type="PROSITE-ProRule" id="PRU01091"/>
    </source>
</evidence>
<dbReference type="STRING" id="1577474.GA0111570_10357"/>
<dbReference type="PANTHER" id="PTHR35807:SF1">
    <property type="entry name" value="TRANSCRIPTIONAL REGULATOR REDD"/>
    <property type="match status" value="1"/>
</dbReference>
<dbReference type="GO" id="GO:0006355">
    <property type="term" value="P:regulation of DNA-templated transcription"/>
    <property type="evidence" value="ECO:0007669"/>
    <property type="project" value="InterPro"/>
</dbReference>
<dbReference type="RefSeq" id="WP_092607332.1">
    <property type="nucleotide sequence ID" value="NZ_FMYF01000003.1"/>
</dbReference>
<dbReference type="InterPro" id="IPR036388">
    <property type="entry name" value="WH-like_DNA-bd_sf"/>
</dbReference>
<feature type="compositionally biased region" description="Pro residues" evidence="6">
    <location>
        <begin position="322"/>
        <end position="335"/>
    </location>
</feature>
<evidence type="ECO:0000256" key="1">
    <source>
        <dbReference type="ARBA" id="ARBA00005820"/>
    </source>
</evidence>